<proteinExistence type="predicted"/>
<sequence>MIIKLSPQRRDDELSVSKRSDVLTINGERFDFRGVPEGAVLPASAVDSDFVVGDVTRVDGELVVTLTLPVGPEASYAARFPEDIVNPPDGNLRLPV</sequence>
<protein>
    <submittedName>
        <fullName evidence="1">Uncharacterized protein</fullName>
    </submittedName>
</protein>
<dbReference type="AlphaFoldDB" id="A0A1N7U0A7"/>
<evidence type="ECO:0000313" key="1">
    <source>
        <dbReference type="EMBL" id="AIB35937.1"/>
    </source>
</evidence>
<reference evidence="1 2" key="1">
    <citation type="submission" date="2014-05" db="EMBL/GenBank/DDBJ databases">
        <title>Pseudomonas simiae WCS417.</title>
        <authorList>
            <person name="Berendsen R.L."/>
        </authorList>
    </citation>
    <scope>NUCLEOTIDE SEQUENCE [LARGE SCALE GENOMIC DNA]</scope>
    <source>
        <strain evidence="1 2">WCS417</strain>
    </source>
</reference>
<evidence type="ECO:0000313" key="2">
    <source>
        <dbReference type="Proteomes" id="UP000027308"/>
    </source>
</evidence>
<name>A0A1N7U0A7_9PSED</name>
<dbReference type="RefSeq" id="WP_010211399.1">
    <property type="nucleotide sequence ID" value="NZ_CP007637.1"/>
</dbReference>
<dbReference type="eggNOG" id="ENOG50333J4">
    <property type="taxonomic scope" value="Bacteria"/>
</dbReference>
<dbReference type="Proteomes" id="UP000027308">
    <property type="component" value="Chromosome"/>
</dbReference>
<dbReference type="OrthoDB" id="8373799at2"/>
<dbReference type="EMBL" id="CP007637">
    <property type="protein sequence ID" value="AIB35937.1"/>
    <property type="molecule type" value="Genomic_DNA"/>
</dbReference>
<accession>A0A1N7U0A7</accession>
<gene>
    <name evidence="1" type="ORF">PS417_10215</name>
</gene>
<organism evidence="1 2">
    <name type="scientific">Pseudomonas simiae</name>
    <dbReference type="NCBI Taxonomy" id="321846"/>
    <lineage>
        <taxon>Bacteria</taxon>
        <taxon>Pseudomonadati</taxon>
        <taxon>Pseudomonadota</taxon>
        <taxon>Gammaproteobacteria</taxon>
        <taxon>Pseudomonadales</taxon>
        <taxon>Pseudomonadaceae</taxon>
        <taxon>Pseudomonas</taxon>
    </lineage>
</organism>